<sequence length="632" mass="69307">MIDKHTLREDTVKSKALKTVLPVLLLLGALPAAAEVMAIRADGRLSLNNGLIEAVIDANGDVVSFRDLRGTPTDLIQSGQKLYWDANAEALGTTATPPPKKGYYRPSPADTSVELVTATATLADVKISSGPTEHFPFRAERHYVMKDGLPGLYAYVVFRHPADLPAARLWQTRFVFRTSPQVFNAWSIARDKLIRIPRAEVTQKLMDATFRLADGTVKTKYLNSVYWGDVPAYGTLSVEPGKSRGIWMIEPSPEYHNGGPIKQGQTVHDDVLLRVLQSSHFGAKSVDVQAGEAWSKVYGPFLIYANQATTPGRLWFDIDRQLAAEKAQWPYDFVSVPEYARTRGTLSGEVRLNGAAAGKSRVVLSDPGGAWSDSGKGYNYWGEVYADGQFRIEGIAPGTYALSVTGADQPRDLSGRTVTIRAGEQDTGTIFWEKESHGKTLWQLGTFDRQAAEFRNGDEARGYQMFSLYPQQFPNDVDFTIGRSLAARDWNYAHWSWYMRNPAWHLRFNATPQAGEGKLTIGIASAQPAKGKLTDVRVALNGQEIGAIRLPKTGTAGYRGGVQDQNYNLVTFTFDASLLKAENDLTLRHADGQVFDPALIKAADSAAADDDQAPGTAAPGQVMYDAIKLDVP</sequence>
<dbReference type="GO" id="GO:0102210">
    <property type="term" value="F:rhamnogalacturonan endolyase activity"/>
    <property type="evidence" value="ECO:0007669"/>
    <property type="project" value="UniProtKB-EC"/>
</dbReference>
<dbReference type="InterPro" id="IPR008979">
    <property type="entry name" value="Galactose-bd-like_sf"/>
</dbReference>
<evidence type="ECO:0000259" key="8">
    <source>
        <dbReference type="Pfam" id="PF14683"/>
    </source>
</evidence>
<dbReference type="EMBL" id="CP002395">
    <property type="protein sequence ID" value="ADU13606.1"/>
    <property type="molecule type" value="Genomic_DNA"/>
</dbReference>
<dbReference type="SUPFAM" id="SSF74650">
    <property type="entry name" value="Galactose mutarotase-like"/>
    <property type="match status" value="1"/>
</dbReference>
<dbReference type="InterPro" id="IPR051850">
    <property type="entry name" value="Polysacch_Lyase_4"/>
</dbReference>
<dbReference type="OrthoDB" id="101122at2"/>
<dbReference type="Gene3D" id="2.60.120.260">
    <property type="entry name" value="Galactose-binding domain-like"/>
    <property type="match status" value="1"/>
</dbReference>
<dbReference type="InterPro" id="IPR011013">
    <property type="entry name" value="Gal_mutarotase_sf_dom"/>
</dbReference>
<dbReference type="eggNOG" id="ENOG502ZAF0">
    <property type="taxonomic scope" value="Bacteria"/>
</dbReference>
<evidence type="ECO:0000256" key="7">
    <source>
        <dbReference type="ARBA" id="ARBA00023239"/>
    </source>
</evidence>
<dbReference type="InterPro" id="IPR029411">
    <property type="entry name" value="RG-lyase_III"/>
</dbReference>
<dbReference type="Gene3D" id="2.70.98.10">
    <property type="match status" value="1"/>
</dbReference>
<evidence type="ECO:0000256" key="6">
    <source>
        <dbReference type="ARBA" id="ARBA00022729"/>
    </source>
</evidence>
<dbReference type="InterPro" id="IPR014718">
    <property type="entry name" value="GH-type_carb-bd"/>
</dbReference>
<evidence type="ECO:0000256" key="1">
    <source>
        <dbReference type="ARBA" id="ARBA00001324"/>
    </source>
</evidence>
<reference evidence="11" key="1">
    <citation type="submission" date="2010-12" db="EMBL/GenBank/DDBJ databases">
        <title>Complete sequence of chromosome 1 of Asticcacaulis excentricus CB 48.</title>
        <authorList>
            <consortium name="US DOE Joint Genome Institute"/>
            <person name="Lucas S."/>
            <person name="Copeland A."/>
            <person name="Lapidus A."/>
            <person name="Cheng J.-F."/>
            <person name="Bruce D."/>
            <person name="Goodwin L."/>
            <person name="Pitluck S."/>
            <person name="Teshima H."/>
            <person name="Davenport K."/>
            <person name="Detter J.C."/>
            <person name="Han C."/>
            <person name="Tapia R."/>
            <person name="Land M."/>
            <person name="Hauser L."/>
            <person name="Jeffries C."/>
            <person name="Kyrpides N."/>
            <person name="Ivanova N."/>
            <person name="Ovchinnikova G."/>
            <person name="Brun Y.V."/>
            <person name="Woyke T."/>
        </authorList>
    </citation>
    <scope>NUCLEOTIDE SEQUENCE [LARGE SCALE GENOMIC DNA]</scope>
    <source>
        <strain evidence="11">ATCC 15261 / DSM 4724 / KCTC 12464 / NCIMB 9791 / VKM B-1370 / CB 48</strain>
    </source>
</reference>
<dbReference type="KEGG" id="aex:Astex_1943"/>
<dbReference type="Pfam" id="PF06045">
    <property type="entry name" value="Rhamnogal_lyase"/>
    <property type="match status" value="1"/>
</dbReference>
<feature type="domain" description="Rhamnogalacturonan lyase" evidence="8">
    <location>
        <begin position="440"/>
        <end position="629"/>
    </location>
</feature>
<name>E8RKS2_ASTEC</name>
<feature type="domain" description="Rhamnogalacturonan lyase" evidence="9">
    <location>
        <begin position="361"/>
        <end position="426"/>
    </location>
</feature>
<evidence type="ECO:0000313" key="10">
    <source>
        <dbReference type="EMBL" id="ADU13606.1"/>
    </source>
</evidence>
<dbReference type="Proteomes" id="UP000001492">
    <property type="component" value="Chromosome 1"/>
</dbReference>
<dbReference type="InterPro" id="IPR013784">
    <property type="entry name" value="Carb-bd-like_fold"/>
</dbReference>
<keyword evidence="7 10" id="KW-0456">Lyase</keyword>
<dbReference type="CDD" id="cd10316">
    <property type="entry name" value="RGL4_M"/>
    <property type="match status" value="1"/>
</dbReference>
<dbReference type="STRING" id="573065.Astex_1943"/>
<evidence type="ECO:0000259" key="9">
    <source>
        <dbReference type="Pfam" id="PF14686"/>
    </source>
</evidence>
<organism evidence="10 11">
    <name type="scientific">Asticcacaulis excentricus (strain ATCC 15261 / DSM 4724 / KCTC 12464 / NCIMB 9791 / VKM B-1370 / CB 48)</name>
    <dbReference type="NCBI Taxonomy" id="573065"/>
    <lineage>
        <taxon>Bacteria</taxon>
        <taxon>Pseudomonadati</taxon>
        <taxon>Pseudomonadota</taxon>
        <taxon>Alphaproteobacteria</taxon>
        <taxon>Caulobacterales</taxon>
        <taxon>Caulobacteraceae</taxon>
        <taxon>Asticcacaulis</taxon>
    </lineage>
</organism>
<dbReference type="PANTHER" id="PTHR32018:SF1">
    <property type="entry name" value="RHAMNOGALACTURONAN ENDOLYASE"/>
    <property type="match status" value="1"/>
</dbReference>
<comment type="similarity">
    <text evidence="3">Belongs to the polysaccharide lyase 4 family.</text>
</comment>
<evidence type="ECO:0000256" key="2">
    <source>
        <dbReference type="ARBA" id="ARBA00004613"/>
    </source>
</evidence>
<dbReference type="Gene3D" id="2.60.40.1120">
    <property type="entry name" value="Carboxypeptidase-like, regulatory domain"/>
    <property type="match status" value="1"/>
</dbReference>
<proteinExistence type="inferred from homology"/>
<dbReference type="PANTHER" id="PTHR32018">
    <property type="entry name" value="RHAMNOGALACTURONATE LYASE FAMILY PROTEIN"/>
    <property type="match status" value="1"/>
</dbReference>
<evidence type="ECO:0000256" key="4">
    <source>
        <dbReference type="ARBA" id="ARBA00012437"/>
    </source>
</evidence>
<dbReference type="InterPro" id="IPR010325">
    <property type="entry name" value="Rhamnogal_lyase"/>
</dbReference>
<dbReference type="SUPFAM" id="SSF49452">
    <property type="entry name" value="Starch-binding domain-like"/>
    <property type="match status" value="1"/>
</dbReference>
<accession>E8RKS2</accession>
<dbReference type="HOGENOM" id="CLU_015099_1_0_5"/>
<dbReference type="InterPro" id="IPR029413">
    <property type="entry name" value="RG-lyase_II"/>
</dbReference>
<comment type="catalytic activity">
    <reaction evidence="1">
        <text>Endotype eliminative cleavage of L-alpha-rhamnopyranosyl-(1-&gt;4)-alpha-D-galactopyranosyluronic acid bonds of rhamnogalacturonan I domains in ramified hairy regions of pectin leaving L-rhamnopyranose at the reducing end and 4-deoxy-4,5-unsaturated D-galactopyranosyluronic acid at the non-reducing end.</text>
        <dbReference type="EC" id="4.2.2.23"/>
    </reaction>
</comment>
<dbReference type="GO" id="GO:0005975">
    <property type="term" value="P:carbohydrate metabolic process"/>
    <property type="evidence" value="ECO:0007669"/>
    <property type="project" value="InterPro"/>
</dbReference>
<dbReference type="Pfam" id="PF14686">
    <property type="entry name" value="fn3_3"/>
    <property type="match status" value="1"/>
</dbReference>
<dbReference type="CDD" id="cd10320">
    <property type="entry name" value="RGL4_N"/>
    <property type="match status" value="1"/>
</dbReference>
<dbReference type="GO" id="GO:0005576">
    <property type="term" value="C:extracellular region"/>
    <property type="evidence" value="ECO:0007669"/>
    <property type="project" value="UniProtKB-SubCell"/>
</dbReference>
<dbReference type="GO" id="GO:0030246">
    <property type="term" value="F:carbohydrate binding"/>
    <property type="evidence" value="ECO:0007669"/>
    <property type="project" value="InterPro"/>
</dbReference>
<keyword evidence="6" id="KW-0732">Signal</keyword>
<evidence type="ECO:0000256" key="5">
    <source>
        <dbReference type="ARBA" id="ARBA00022525"/>
    </source>
</evidence>
<gene>
    <name evidence="10" type="ordered locus">Astex_1943</name>
</gene>
<protein>
    <recommendedName>
        <fullName evidence="4">rhamnogalacturonan endolyase</fullName>
        <ecNumber evidence="4">4.2.2.23</ecNumber>
    </recommendedName>
</protein>
<dbReference type="AlphaFoldDB" id="E8RKS2"/>
<keyword evidence="5" id="KW-0964">Secreted</keyword>
<comment type="subcellular location">
    <subcellularLocation>
        <location evidence="2">Secreted</location>
    </subcellularLocation>
</comment>
<dbReference type="SUPFAM" id="SSF49785">
    <property type="entry name" value="Galactose-binding domain-like"/>
    <property type="match status" value="1"/>
</dbReference>
<dbReference type="Pfam" id="PF14683">
    <property type="entry name" value="CBM-like"/>
    <property type="match status" value="1"/>
</dbReference>
<evidence type="ECO:0000256" key="3">
    <source>
        <dbReference type="ARBA" id="ARBA00010418"/>
    </source>
</evidence>
<evidence type="ECO:0000313" key="11">
    <source>
        <dbReference type="Proteomes" id="UP000001492"/>
    </source>
</evidence>
<dbReference type="EC" id="4.2.2.23" evidence="4"/>
<keyword evidence="11" id="KW-1185">Reference proteome</keyword>
<dbReference type="CDD" id="cd10317">
    <property type="entry name" value="RGL4_C"/>
    <property type="match status" value="1"/>
</dbReference>